<keyword evidence="1" id="KW-0472">Membrane</keyword>
<gene>
    <name evidence="2" type="ORF">A9D12_02790</name>
</gene>
<feature type="transmembrane region" description="Helical" evidence="1">
    <location>
        <begin position="6"/>
        <end position="30"/>
    </location>
</feature>
<accession>A0A192D0J8</accession>
<feature type="transmembrane region" description="Helical" evidence="1">
    <location>
        <begin position="156"/>
        <end position="176"/>
    </location>
</feature>
<dbReference type="EMBL" id="CP016033">
    <property type="protein sequence ID" value="ANK12033.1"/>
    <property type="molecule type" value="Genomic_DNA"/>
</dbReference>
<evidence type="ECO:0000313" key="3">
    <source>
        <dbReference type="Proteomes" id="UP000078263"/>
    </source>
</evidence>
<dbReference type="KEGG" id="pns:A9D12_02790"/>
<dbReference type="OrthoDB" id="7392109at2"/>
<evidence type="ECO:0000313" key="2">
    <source>
        <dbReference type="EMBL" id="ANK12033.1"/>
    </source>
</evidence>
<feature type="transmembrane region" description="Helical" evidence="1">
    <location>
        <begin position="118"/>
        <end position="136"/>
    </location>
</feature>
<protein>
    <submittedName>
        <fullName evidence="2">Uncharacterized protein</fullName>
    </submittedName>
</protein>
<evidence type="ECO:0000256" key="1">
    <source>
        <dbReference type="SAM" id="Phobius"/>
    </source>
</evidence>
<dbReference type="AlphaFoldDB" id="A0A192D0J8"/>
<keyword evidence="3" id="KW-1185">Reference proteome</keyword>
<name>A0A192D0J8_9SPHN</name>
<sequence length="181" mass="19867">MTGTVSTISYLASILYVIVAAACLWAASTVGRFRQLPAHRRTWMLVAALFALLMLARIFAVEDVLRDSLRSAMRASGNYRERRDLQAPIAAGLLVIGAGVGGFLVYRWVKTLRGRRNYMVFISMLAALAMVCLVVLRITSLHLIDALLYGALKLNWIIDTGASLAVIAAAVTYVRLVRARP</sequence>
<feature type="transmembrane region" description="Helical" evidence="1">
    <location>
        <begin position="42"/>
        <end position="60"/>
    </location>
</feature>
<organism evidence="2 3">
    <name type="scientific">Erythrobacter neustonensis</name>
    <dbReference type="NCBI Taxonomy" id="1112"/>
    <lineage>
        <taxon>Bacteria</taxon>
        <taxon>Pseudomonadati</taxon>
        <taxon>Pseudomonadota</taxon>
        <taxon>Alphaproteobacteria</taxon>
        <taxon>Sphingomonadales</taxon>
        <taxon>Erythrobacteraceae</taxon>
        <taxon>Erythrobacter/Porphyrobacter group</taxon>
        <taxon>Erythrobacter</taxon>
    </lineage>
</organism>
<reference evidence="2 3" key="1">
    <citation type="submission" date="2016-05" db="EMBL/GenBank/DDBJ databases">
        <title>Compelete Genome Sequence of Bacteriochlorophyll-Synthesizing Bacterium Porphyrobacter neustonensis DSM 9434.</title>
        <authorList>
            <person name="Shi X.-L."/>
            <person name="Wu Y.-H."/>
            <person name="Cheng H."/>
            <person name="Xu L."/>
            <person name="Zhang X.-Q."/>
            <person name="Wang C.-S."/>
            <person name="Xu X.-W."/>
        </authorList>
    </citation>
    <scope>NUCLEOTIDE SEQUENCE [LARGE SCALE GENOMIC DNA]</scope>
    <source>
        <strain evidence="2 3">DSM 9434</strain>
    </source>
</reference>
<keyword evidence="1" id="KW-1133">Transmembrane helix</keyword>
<proteinExistence type="predicted"/>
<keyword evidence="1" id="KW-0812">Transmembrane</keyword>
<dbReference type="RefSeq" id="WP_068349580.1">
    <property type="nucleotide sequence ID" value="NZ_CP016033.1"/>
</dbReference>
<feature type="transmembrane region" description="Helical" evidence="1">
    <location>
        <begin position="85"/>
        <end position="106"/>
    </location>
</feature>
<dbReference type="Proteomes" id="UP000078263">
    <property type="component" value="Chromosome"/>
</dbReference>